<keyword evidence="1" id="KW-0732">Signal</keyword>
<evidence type="ECO:0000313" key="7">
    <source>
        <dbReference type="Ensembl" id="ENSECAP00000039344.1"/>
    </source>
</evidence>
<dbReference type="SMART" id="SM00409">
    <property type="entry name" value="IG"/>
    <property type="match status" value="1"/>
</dbReference>
<dbReference type="GO" id="GO:0016020">
    <property type="term" value="C:membrane"/>
    <property type="evidence" value="ECO:0000318"/>
    <property type="project" value="GO_Central"/>
</dbReference>
<evidence type="ECO:0000256" key="5">
    <source>
        <dbReference type="SAM" id="MobiDB-lite"/>
    </source>
</evidence>
<evidence type="ECO:0000259" key="6">
    <source>
        <dbReference type="PROSITE" id="PS50835"/>
    </source>
</evidence>
<dbReference type="PaxDb" id="9796-ENSECAP00000039344"/>
<dbReference type="FunCoup" id="A0A3Q2LF98">
    <property type="interactions" value="396"/>
</dbReference>
<dbReference type="GO" id="GO:0005576">
    <property type="term" value="C:extracellular region"/>
    <property type="evidence" value="ECO:0007669"/>
    <property type="project" value="UniProtKB-ARBA"/>
</dbReference>
<dbReference type="Pfam" id="PF07686">
    <property type="entry name" value="V-set"/>
    <property type="match status" value="1"/>
</dbReference>
<dbReference type="FunFam" id="2.60.40.10:FF:000735">
    <property type="entry name" value="V-set and transmembrane domain containing 2 like"/>
    <property type="match status" value="1"/>
</dbReference>
<gene>
    <name evidence="7" type="primary">VSTM2L</name>
</gene>
<dbReference type="Proteomes" id="UP000002281">
    <property type="component" value="Chromosome 22"/>
</dbReference>
<feature type="region of interest" description="Disordered" evidence="5">
    <location>
        <begin position="280"/>
        <end position="316"/>
    </location>
</feature>
<accession>A0A3Q2LF98</accession>
<keyword evidence="2" id="KW-1015">Disulfide bond</keyword>
<dbReference type="GO" id="GO:0043524">
    <property type="term" value="P:negative regulation of neuron apoptotic process"/>
    <property type="evidence" value="ECO:0007669"/>
    <property type="project" value="UniProtKB-ARBA"/>
</dbReference>
<dbReference type="Gene3D" id="2.60.40.10">
    <property type="entry name" value="Immunoglobulins"/>
    <property type="match status" value="1"/>
</dbReference>
<evidence type="ECO:0000256" key="3">
    <source>
        <dbReference type="ARBA" id="ARBA00023319"/>
    </source>
</evidence>
<dbReference type="InterPro" id="IPR036179">
    <property type="entry name" value="Ig-like_dom_sf"/>
</dbReference>
<dbReference type="InParanoid" id="A0A3Q2LF98"/>
<keyword evidence="8" id="KW-1185">Reference proteome</keyword>
<reference evidence="7" key="2">
    <citation type="submission" date="2025-08" db="UniProtKB">
        <authorList>
            <consortium name="Ensembl"/>
        </authorList>
    </citation>
    <scope>IDENTIFICATION</scope>
    <source>
        <strain evidence="7">Thoroughbred</strain>
    </source>
</reference>
<dbReference type="PANTHER" id="PTHR12207">
    <property type="entry name" value="V-SET AND TRANSMEMBRANE DOMAIN-CONTAINING PROTEIN"/>
    <property type="match status" value="1"/>
</dbReference>
<evidence type="ECO:0000256" key="4">
    <source>
        <dbReference type="ARBA" id="ARBA00070407"/>
    </source>
</evidence>
<feature type="compositionally biased region" description="Pro residues" evidence="5">
    <location>
        <begin position="287"/>
        <end position="299"/>
    </location>
</feature>
<organism evidence="7 8">
    <name type="scientific">Equus caballus</name>
    <name type="common">Horse</name>
    <dbReference type="NCBI Taxonomy" id="9796"/>
    <lineage>
        <taxon>Eukaryota</taxon>
        <taxon>Metazoa</taxon>
        <taxon>Chordata</taxon>
        <taxon>Craniata</taxon>
        <taxon>Vertebrata</taxon>
        <taxon>Euteleostomi</taxon>
        <taxon>Mammalia</taxon>
        <taxon>Eutheria</taxon>
        <taxon>Laurasiatheria</taxon>
        <taxon>Perissodactyla</taxon>
        <taxon>Equidae</taxon>
        <taxon>Equus</taxon>
    </lineage>
</organism>
<evidence type="ECO:0000256" key="1">
    <source>
        <dbReference type="ARBA" id="ARBA00022729"/>
    </source>
</evidence>
<dbReference type="InterPro" id="IPR051102">
    <property type="entry name" value="IgSF_V-set/TM_domain"/>
</dbReference>
<dbReference type="InterPro" id="IPR007110">
    <property type="entry name" value="Ig-like_dom"/>
</dbReference>
<sequence>MINQAADPSAATSSGRAGGRGCGGSAERSGLPRKGRVPQSEAAGWACARYPQPGLGRRRARAGAGAGPGSADKGQRPEPGSQAAPGRGRRARGLRSPEPRCEAAAPPARARTMGAPLAVALGALHYLALFLQLGGATRPAGHAPWDNHVSGHALFTETPHDMTARTGEDVEMACSFRGSGSPSYSLEIQWWYVRSHRDWTDKQAWASNQLKASQQEDAGKDATKISVVKVVGSNISHKLRLSRVKPTDEGTYECRVIDFSDGKARHHKVKAYLRVQPGENSVLHLPEAPPAAPAPPPPKPGKELRKRSVDAEACSL</sequence>
<dbReference type="PROSITE" id="PS50835">
    <property type="entry name" value="IG_LIKE"/>
    <property type="match status" value="1"/>
</dbReference>
<name>A0A3Q2LF98_HORSE</name>
<dbReference type="STRING" id="9796.ENSECAP00000039344"/>
<dbReference type="PANTHER" id="PTHR12207:SF31">
    <property type="entry name" value="V-SET AND TRANSMEMBRANE DOMAIN-CONTAINING PROTEIN 2-LIKE PROTEIN"/>
    <property type="match status" value="1"/>
</dbReference>
<keyword evidence="3" id="KW-0393">Immunoglobulin domain</keyword>
<evidence type="ECO:0000256" key="2">
    <source>
        <dbReference type="ARBA" id="ARBA00023157"/>
    </source>
</evidence>
<dbReference type="OMA" id="WANKETW"/>
<dbReference type="GeneTree" id="ENSGT00940000159381"/>
<feature type="compositionally biased region" description="Basic and acidic residues" evidence="5">
    <location>
        <begin position="300"/>
        <end position="310"/>
    </location>
</feature>
<dbReference type="Bgee" id="ENSECAG00000037272">
    <property type="expression patterns" value="Expressed in prefrontal cortex and 16 other cell types or tissues"/>
</dbReference>
<dbReference type="AlphaFoldDB" id="A0A3Q2LF98"/>
<reference evidence="7 8" key="1">
    <citation type="journal article" date="2009" name="Science">
        <title>Genome sequence, comparative analysis, and population genetics of the domestic horse.</title>
        <authorList>
            <consortium name="Broad Institute Genome Sequencing Platform"/>
            <consortium name="Broad Institute Whole Genome Assembly Team"/>
            <person name="Wade C.M."/>
            <person name="Giulotto E."/>
            <person name="Sigurdsson S."/>
            <person name="Zoli M."/>
            <person name="Gnerre S."/>
            <person name="Imsland F."/>
            <person name="Lear T.L."/>
            <person name="Adelson D.L."/>
            <person name="Bailey E."/>
            <person name="Bellone R.R."/>
            <person name="Bloecker H."/>
            <person name="Distl O."/>
            <person name="Edgar R.C."/>
            <person name="Garber M."/>
            <person name="Leeb T."/>
            <person name="Mauceli E."/>
            <person name="MacLeod J.N."/>
            <person name="Penedo M.C.T."/>
            <person name="Raison J.M."/>
            <person name="Sharpe T."/>
            <person name="Vogel J."/>
            <person name="Andersson L."/>
            <person name="Antczak D.F."/>
            <person name="Biagi T."/>
            <person name="Binns M.M."/>
            <person name="Chowdhary B.P."/>
            <person name="Coleman S.J."/>
            <person name="Della Valle G."/>
            <person name="Fryc S."/>
            <person name="Guerin G."/>
            <person name="Hasegawa T."/>
            <person name="Hill E.W."/>
            <person name="Jurka J."/>
            <person name="Kiialainen A."/>
            <person name="Lindgren G."/>
            <person name="Liu J."/>
            <person name="Magnani E."/>
            <person name="Mickelson J.R."/>
            <person name="Murray J."/>
            <person name="Nergadze S.G."/>
            <person name="Onofrio R."/>
            <person name="Pedroni S."/>
            <person name="Piras M.F."/>
            <person name="Raudsepp T."/>
            <person name="Rocchi M."/>
            <person name="Roeed K.H."/>
            <person name="Ryder O.A."/>
            <person name="Searle S."/>
            <person name="Skow L."/>
            <person name="Swinburne J.E."/>
            <person name="Syvaenen A.C."/>
            <person name="Tozaki T."/>
            <person name="Valberg S.J."/>
            <person name="Vaudin M."/>
            <person name="White J.R."/>
            <person name="Zody M.C."/>
            <person name="Lander E.S."/>
            <person name="Lindblad-Toh K."/>
        </authorList>
    </citation>
    <scope>NUCLEOTIDE SEQUENCE [LARGE SCALE GENOMIC DNA]</scope>
    <source>
        <strain evidence="7 8">Thoroughbred</strain>
    </source>
</reference>
<proteinExistence type="predicted"/>
<dbReference type="Ensembl" id="ENSECAT00000047849.2">
    <property type="protein sequence ID" value="ENSECAP00000039344.1"/>
    <property type="gene ID" value="ENSECAG00000037272.2"/>
</dbReference>
<feature type="region of interest" description="Disordered" evidence="5">
    <location>
        <begin position="1"/>
        <end position="107"/>
    </location>
</feature>
<protein>
    <recommendedName>
        <fullName evidence="4">V-set and transmembrane domain-containing protein 2-like protein</fullName>
    </recommendedName>
</protein>
<dbReference type="InterPro" id="IPR013106">
    <property type="entry name" value="Ig_V-set"/>
</dbReference>
<reference evidence="7" key="3">
    <citation type="submission" date="2025-09" db="UniProtKB">
        <authorList>
            <consortium name="Ensembl"/>
        </authorList>
    </citation>
    <scope>IDENTIFICATION</scope>
    <source>
        <strain evidence="7">Thoroughbred</strain>
    </source>
</reference>
<dbReference type="InterPro" id="IPR003599">
    <property type="entry name" value="Ig_sub"/>
</dbReference>
<dbReference type="InterPro" id="IPR013783">
    <property type="entry name" value="Ig-like_fold"/>
</dbReference>
<dbReference type="SUPFAM" id="SSF48726">
    <property type="entry name" value="Immunoglobulin"/>
    <property type="match status" value="1"/>
</dbReference>
<evidence type="ECO:0000313" key="8">
    <source>
        <dbReference type="Proteomes" id="UP000002281"/>
    </source>
</evidence>
<feature type="domain" description="Ig-like" evidence="6">
    <location>
        <begin position="153"/>
        <end position="270"/>
    </location>
</feature>